<evidence type="ECO:0000313" key="16">
    <source>
        <dbReference type="Proteomes" id="UP000033203"/>
    </source>
</evidence>
<keyword evidence="12" id="KW-0902">Two-component regulatory system</keyword>
<evidence type="ECO:0000256" key="12">
    <source>
        <dbReference type="ARBA" id="ARBA00023012"/>
    </source>
</evidence>
<feature type="transmembrane region" description="Helical" evidence="13">
    <location>
        <begin position="285"/>
        <end position="303"/>
    </location>
</feature>
<dbReference type="PATRIC" id="fig|1549858.7.peg.2533"/>
<keyword evidence="4" id="KW-1003">Cell membrane</keyword>
<proteinExistence type="predicted"/>
<dbReference type="PANTHER" id="PTHR43065">
    <property type="entry name" value="SENSOR HISTIDINE KINASE"/>
    <property type="match status" value="1"/>
</dbReference>
<dbReference type="InterPro" id="IPR036890">
    <property type="entry name" value="HATPase_C_sf"/>
</dbReference>
<name>A0A0D1K396_9SPHN</name>
<dbReference type="InterPro" id="IPR003661">
    <property type="entry name" value="HisK_dim/P_dom"/>
</dbReference>
<dbReference type="InterPro" id="IPR003594">
    <property type="entry name" value="HATPase_dom"/>
</dbReference>
<evidence type="ECO:0000256" key="6">
    <source>
        <dbReference type="ARBA" id="ARBA00022679"/>
    </source>
</evidence>
<dbReference type="Proteomes" id="UP000033203">
    <property type="component" value="Unassembled WGS sequence"/>
</dbReference>
<reference evidence="15 16" key="1">
    <citation type="submission" date="2015-01" db="EMBL/GenBank/DDBJ databases">
        <title>Genome of Sphingomonas taxi strain 30a.</title>
        <authorList>
            <person name="Eevers N."/>
            <person name="Van Hamme J."/>
            <person name="Bottos E."/>
            <person name="Weyens N."/>
            <person name="Vangronsveld J."/>
        </authorList>
    </citation>
    <scope>NUCLEOTIDE SEQUENCE [LARGE SCALE GENOMIC DNA]</scope>
    <source>
        <strain evidence="15 16">30a</strain>
    </source>
</reference>
<keyword evidence="7 13" id="KW-0812">Transmembrane</keyword>
<evidence type="ECO:0000256" key="3">
    <source>
        <dbReference type="ARBA" id="ARBA00012438"/>
    </source>
</evidence>
<dbReference type="SMART" id="SM00387">
    <property type="entry name" value="HATPase_c"/>
    <property type="match status" value="1"/>
</dbReference>
<dbReference type="InterPro" id="IPR029151">
    <property type="entry name" value="Sensor-like_sf"/>
</dbReference>
<dbReference type="GO" id="GO:0005524">
    <property type="term" value="F:ATP binding"/>
    <property type="evidence" value="ECO:0007669"/>
    <property type="project" value="UniProtKB-KW"/>
</dbReference>
<dbReference type="SUPFAM" id="SSF103190">
    <property type="entry name" value="Sensory domain-like"/>
    <property type="match status" value="1"/>
</dbReference>
<dbReference type="Gene3D" id="1.10.287.130">
    <property type="match status" value="1"/>
</dbReference>
<dbReference type="InterPro" id="IPR004358">
    <property type="entry name" value="Sig_transdc_His_kin-like_C"/>
</dbReference>
<dbReference type="AlphaFoldDB" id="A0A0D1K396"/>
<dbReference type="EMBL" id="JXTP01000036">
    <property type="protein sequence ID" value="KIU28033.1"/>
    <property type="molecule type" value="Genomic_DNA"/>
</dbReference>
<keyword evidence="11 13" id="KW-1133">Transmembrane helix</keyword>
<comment type="caution">
    <text evidence="15">The sequence shown here is derived from an EMBL/GenBank/DDBJ whole genome shotgun (WGS) entry which is preliminary data.</text>
</comment>
<evidence type="ECO:0000256" key="10">
    <source>
        <dbReference type="ARBA" id="ARBA00022840"/>
    </source>
</evidence>
<evidence type="ECO:0000256" key="13">
    <source>
        <dbReference type="SAM" id="Phobius"/>
    </source>
</evidence>
<evidence type="ECO:0000256" key="2">
    <source>
        <dbReference type="ARBA" id="ARBA00004651"/>
    </source>
</evidence>
<keyword evidence="6" id="KW-0808">Transferase</keyword>
<dbReference type="SUPFAM" id="SSF47384">
    <property type="entry name" value="Homodimeric domain of signal transducing histidine kinase"/>
    <property type="match status" value="1"/>
</dbReference>
<keyword evidence="5" id="KW-0597">Phosphoprotein</keyword>
<keyword evidence="9 15" id="KW-0418">Kinase</keyword>
<dbReference type="InterPro" id="IPR017055">
    <property type="entry name" value="Sig_transdc_His_kinase_DctB"/>
</dbReference>
<keyword evidence="13" id="KW-0472">Membrane</keyword>
<keyword evidence="8" id="KW-0547">Nucleotide-binding</keyword>
<protein>
    <recommendedName>
        <fullName evidence="3">histidine kinase</fullName>
        <ecNumber evidence="3">2.7.13.3</ecNumber>
    </recommendedName>
</protein>
<keyword evidence="10" id="KW-0067">ATP-binding</keyword>
<accession>A0A0D1K396</accession>
<evidence type="ECO:0000256" key="8">
    <source>
        <dbReference type="ARBA" id="ARBA00022741"/>
    </source>
</evidence>
<feature type="domain" description="Histidine kinase" evidence="14">
    <location>
        <begin position="364"/>
        <end position="571"/>
    </location>
</feature>
<dbReference type="SUPFAM" id="SSF55874">
    <property type="entry name" value="ATPase domain of HSP90 chaperone/DNA topoisomerase II/histidine kinase"/>
    <property type="match status" value="1"/>
</dbReference>
<dbReference type="GO" id="GO:0005886">
    <property type="term" value="C:plasma membrane"/>
    <property type="evidence" value="ECO:0007669"/>
    <property type="project" value="UniProtKB-SubCell"/>
</dbReference>
<dbReference type="InterPro" id="IPR005467">
    <property type="entry name" value="His_kinase_dom"/>
</dbReference>
<organism evidence="15 16">
    <name type="scientific">Sphingomonas melonis</name>
    <dbReference type="NCBI Taxonomy" id="152682"/>
    <lineage>
        <taxon>Bacteria</taxon>
        <taxon>Pseudomonadati</taxon>
        <taxon>Pseudomonadota</taxon>
        <taxon>Alphaproteobacteria</taxon>
        <taxon>Sphingomonadales</taxon>
        <taxon>Sphingomonadaceae</taxon>
        <taxon>Sphingomonas</taxon>
    </lineage>
</organism>
<dbReference type="Pfam" id="PF00512">
    <property type="entry name" value="HisKA"/>
    <property type="match status" value="1"/>
</dbReference>
<evidence type="ECO:0000256" key="11">
    <source>
        <dbReference type="ARBA" id="ARBA00022989"/>
    </source>
</evidence>
<dbReference type="Gene3D" id="6.10.250.3020">
    <property type="match status" value="1"/>
</dbReference>
<gene>
    <name evidence="15" type="ORF">SR41_09445</name>
</gene>
<evidence type="ECO:0000256" key="5">
    <source>
        <dbReference type="ARBA" id="ARBA00022553"/>
    </source>
</evidence>
<dbReference type="SMART" id="SM00388">
    <property type="entry name" value="HisKA"/>
    <property type="match status" value="1"/>
</dbReference>
<dbReference type="InterPro" id="IPR036097">
    <property type="entry name" value="HisK_dim/P_sf"/>
</dbReference>
<dbReference type="PROSITE" id="PS50109">
    <property type="entry name" value="HIS_KIN"/>
    <property type="match status" value="1"/>
</dbReference>
<evidence type="ECO:0000259" key="14">
    <source>
        <dbReference type="PROSITE" id="PS50109"/>
    </source>
</evidence>
<sequence length="571" mass="60503">MRDSRIVRRIGWVLAALAASVLAALAIGMVAERNARARFETALTADVRLRQSLLTSEIARFRLLPEALSDDRDVVGTLAGMPGMAASLNRKLEGLAASTGAAVIYVIDRNGNTLAASNWRMPDSFVGNNYRFRRYYAQAARTGQAEQFALGTVSHRPGLYLSRRTRDGGVVVVKLELDRVEREWRQAGGITFATGPQGVILVTSRESWRFAETRPLAPAAAAAARADFGIAALGPRPWRDADGRLTDGASGETLMMATSPADAAGWRVTLAMPTGGAITAAMRNAAGAAALAMLALVAMGWALRERARRRAERTEALEAAVAERTADLSREIAERAAAEARADDLREGLRQANRLAALGQITASVAHETAQPVAAIRTYAAAGEALLDRGALEEVRGNLHAIARLTERIGAVTAELRGFSRKGSGTIGPVALAEVLDGARLILKERLSRVAVRWPTLPPGLLVVAGRVRLEQVVVNILQNAVEALDGQPAPAITISLDDQGECVVLTIADTGPGIAPDIAERLFTPFATSRPTGLGLGLTIAQDIMHDLGGSLRLVPSAQGAAFAIAMRRA</sequence>
<evidence type="ECO:0000256" key="7">
    <source>
        <dbReference type="ARBA" id="ARBA00022692"/>
    </source>
</evidence>
<dbReference type="PRINTS" id="PR00344">
    <property type="entry name" value="BCTRLSENSOR"/>
</dbReference>
<dbReference type="Gene3D" id="3.30.565.10">
    <property type="entry name" value="Histidine kinase-like ATPase, C-terminal domain"/>
    <property type="match status" value="1"/>
</dbReference>
<comment type="catalytic activity">
    <reaction evidence="1">
        <text>ATP + protein L-histidine = ADP + protein N-phospho-L-histidine.</text>
        <dbReference type="EC" id="2.7.13.3"/>
    </reaction>
</comment>
<dbReference type="Pfam" id="PF02518">
    <property type="entry name" value="HATPase_c"/>
    <property type="match status" value="1"/>
</dbReference>
<dbReference type="PIRSF" id="PIRSF036431">
    <property type="entry name" value="STHK_DctB"/>
    <property type="match status" value="1"/>
</dbReference>
<evidence type="ECO:0000256" key="9">
    <source>
        <dbReference type="ARBA" id="ARBA00022777"/>
    </source>
</evidence>
<comment type="subcellular location">
    <subcellularLocation>
        <location evidence="2">Cell membrane</location>
        <topology evidence="2">Multi-pass membrane protein</topology>
    </subcellularLocation>
</comment>
<evidence type="ECO:0000256" key="1">
    <source>
        <dbReference type="ARBA" id="ARBA00000085"/>
    </source>
</evidence>
<dbReference type="Gene3D" id="3.30.450.20">
    <property type="entry name" value="PAS domain"/>
    <property type="match status" value="2"/>
</dbReference>
<dbReference type="EC" id="2.7.13.3" evidence="3"/>
<dbReference type="CDD" id="cd00082">
    <property type="entry name" value="HisKA"/>
    <property type="match status" value="1"/>
</dbReference>
<dbReference type="GO" id="GO:0000155">
    <property type="term" value="F:phosphorelay sensor kinase activity"/>
    <property type="evidence" value="ECO:0007669"/>
    <property type="project" value="InterPro"/>
</dbReference>
<evidence type="ECO:0000256" key="4">
    <source>
        <dbReference type="ARBA" id="ARBA00022475"/>
    </source>
</evidence>
<evidence type="ECO:0000313" key="15">
    <source>
        <dbReference type="EMBL" id="KIU28033.1"/>
    </source>
</evidence>
<dbReference type="PANTHER" id="PTHR43065:SF46">
    <property type="entry name" value="C4-DICARBOXYLATE TRANSPORT SENSOR PROTEIN DCTB"/>
    <property type="match status" value="1"/>
</dbReference>